<feature type="domain" description="MacB-like periplasmic core" evidence="9">
    <location>
        <begin position="85"/>
        <end position="303"/>
    </location>
</feature>
<dbReference type="InParanoid" id="Q01TA0"/>
<evidence type="ECO:0000256" key="2">
    <source>
        <dbReference type="ARBA" id="ARBA00022475"/>
    </source>
</evidence>
<reference evidence="10" key="1">
    <citation type="submission" date="2006-10" db="EMBL/GenBank/DDBJ databases">
        <title>Complete sequence of Solibacter usitatus Ellin6076.</title>
        <authorList>
            <consortium name="US DOE Joint Genome Institute"/>
            <person name="Copeland A."/>
            <person name="Lucas S."/>
            <person name="Lapidus A."/>
            <person name="Barry K."/>
            <person name="Detter J.C."/>
            <person name="Glavina del Rio T."/>
            <person name="Hammon N."/>
            <person name="Israni S."/>
            <person name="Dalin E."/>
            <person name="Tice H."/>
            <person name="Pitluck S."/>
            <person name="Thompson L.S."/>
            <person name="Brettin T."/>
            <person name="Bruce D."/>
            <person name="Han C."/>
            <person name="Tapia R."/>
            <person name="Gilna P."/>
            <person name="Schmutz J."/>
            <person name="Larimer F."/>
            <person name="Land M."/>
            <person name="Hauser L."/>
            <person name="Kyrpides N."/>
            <person name="Mikhailova N."/>
            <person name="Janssen P.H."/>
            <person name="Kuske C.R."/>
            <person name="Richardson P."/>
        </authorList>
    </citation>
    <scope>NUCLEOTIDE SEQUENCE</scope>
    <source>
        <strain evidence="10">Ellin6076</strain>
    </source>
</reference>
<evidence type="ECO:0000256" key="6">
    <source>
        <dbReference type="ARBA" id="ARBA00038076"/>
    </source>
</evidence>
<keyword evidence="5 7" id="KW-0472">Membrane</keyword>
<comment type="subcellular location">
    <subcellularLocation>
        <location evidence="1">Cell membrane</location>
        <topology evidence="1">Multi-pass membrane protein</topology>
    </subcellularLocation>
</comment>
<evidence type="ECO:0008006" key="11">
    <source>
        <dbReference type="Google" id="ProtNLM"/>
    </source>
</evidence>
<proteinExistence type="inferred from homology"/>
<dbReference type="KEGG" id="sus:Acid_6194"/>
<dbReference type="eggNOG" id="COG0577">
    <property type="taxonomic scope" value="Bacteria"/>
</dbReference>
<feature type="domain" description="ABC3 transporter permease C-terminal" evidence="8">
    <location>
        <begin position="348"/>
        <end position="462"/>
    </location>
</feature>
<feature type="domain" description="MacB-like periplasmic core" evidence="9">
    <location>
        <begin position="547"/>
        <end position="687"/>
    </location>
</feature>
<dbReference type="PANTHER" id="PTHR30572">
    <property type="entry name" value="MEMBRANE COMPONENT OF TRANSPORTER-RELATED"/>
    <property type="match status" value="1"/>
</dbReference>
<dbReference type="AlphaFoldDB" id="Q01TA0"/>
<evidence type="ECO:0000256" key="1">
    <source>
        <dbReference type="ARBA" id="ARBA00004651"/>
    </source>
</evidence>
<feature type="transmembrane region" description="Helical" evidence="7">
    <location>
        <begin position="438"/>
        <end position="461"/>
    </location>
</feature>
<keyword evidence="4 7" id="KW-1133">Transmembrane helix</keyword>
<feature type="domain" description="ABC3 transporter permease C-terminal" evidence="8">
    <location>
        <begin position="745"/>
        <end position="858"/>
    </location>
</feature>
<feature type="transmembrane region" description="Helical" evidence="7">
    <location>
        <begin position="740"/>
        <end position="766"/>
    </location>
</feature>
<dbReference type="NCBIfam" id="TIGR03434">
    <property type="entry name" value="ADOP"/>
    <property type="match status" value="1"/>
</dbReference>
<dbReference type="Pfam" id="PF02687">
    <property type="entry name" value="FtsX"/>
    <property type="match status" value="2"/>
</dbReference>
<dbReference type="OrthoDB" id="127764at2"/>
<feature type="transmembrane region" description="Helical" evidence="7">
    <location>
        <begin position="341"/>
        <end position="365"/>
    </location>
</feature>
<name>Q01TA0_SOLUE</name>
<evidence type="ECO:0000256" key="5">
    <source>
        <dbReference type="ARBA" id="ARBA00023136"/>
    </source>
</evidence>
<evidence type="ECO:0000256" key="4">
    <source>
        <dbReference type="ARBA" id="ARBA00022989"/>
    </source>
</evidence>
<evidence type="ECO:0000259" key="8">
    <source>
        <dbReference type="Pfam" id="PF02687"/>
    </source>
</evidence>
<evidence type="ECO:0000256" key="3">
    <source>
        <dbReference type="ARBA" id="ARBA00022692"/>
    </source>
</evidence>
<feature type="transmembrane region" description="Helical" evidence="7">
    <location>
        <begin position="829"/>
        <end position="851"/>
    </location>
</feature>
<dbReference type="EMBL" id="CP000473">
    <property type="protein sequence ID" value="ABJ87120.1"/>
    <property type="molecule type" value="Genomic_DNA"/>
</dbReference>
<dbReference type="InterPro" id="IPR017800">
    <property type="entry name" value="ADOP"/>
</dbReference>
<dbReference type="HOGENOM" id="CLU_009433_1_0_0"/>
<sequence>MNLRRRMENDVERDIRDHIELETSENIERGMSPQEARLAALRKFGNPALVAEDTRAVWRWMWLDRLLQDIRYAQRTLRRNPVFALVAILTLALGAGMNTAVFSIVSGVLIKPLPYRDPQRLVWLANYNRRFHFEVVAAPDFSDWQAQAKSFEAMAGYQTIDSTILDGEESGKHGVISISPEFWQIAGVQPAAGRLFSYADHDTMVLTWQLFQSRFGGDKSALGRVVRVDGRSTTIIGVLPKDFRFLPPAGGGGMGMTGDPEAFTPMILNAEQRSRGGRGMMVTLVVAKLKPGVSAQQARAEILSIQAGIASQNPLLERFYSASELRVTPLKEKLVGETRRALLILLAAVAFVLLIACANMGNLLLARATARQREIAIRIAIGAGRNRLVRHFLVEGITLALIGGAVGVALARGAIALLMRIAPAAVPRLGEISIDWRVLLFTLAVSIFAGVVFGLAPMLSLSPKSLHTVLKDGAPGTSGSRAGFRLRQVLVAAELALALVLLTGAGLMVKSFSRMYAHPAAFQPEKIALLRVFLSGPAYRDLNAVRGYVQRLLDPLAHQPTVEAAAVTAVLGSGAVDVEGSPRFAAGTAPMVFTRAMSSAYPRLIGLQLLKGRWITDDEPGRATMINETFAHRVFGAEDPLGQRVRVMGGEPAEIVGLVADLKTSRLDAEPDPEMLISYKLTNAQAFRRFDLLVKGESPAVIIPEARRLAHMIDRTQPPYGVTTLEGALIESIAPRRFNLLLLGSFALTAVMLALIGIYGVMSYAVTQRTQEIGVRMALGARRREIVGMVVRQGMAVALAGISAGLFAAYGLTRLMASLLYDVKPTDPWTFLAVAAVVIATALIASALPALRAARVDPLTALRYE</sequence>
<evidence type="ECO:0000259" key="9">
    <source>
        <dbReference type="Pfam" id="PF12704"/>
    </source>
</evidence>
<dbReference type="Pfam" id="PF12704">
    <property type="entry name" value="MacB_PCD"/>
    <property type="match status" value="2"/>
</dbReference>
<feature type="transmembrane region" description="Helical" evidence="7">
    <location>
        <begin position="82"/>
        <end position="110"/>
    </location>
</feature>
<dbReference type="NCBIfam" id="NF038403">
    <property type="entry name" value="perm_prefix_1"/>
    <property type="match status" value="1"/>
</dbReference>
<protein>
    <recommendedName>
        <fullName evidence="11">Permease</fullName>
    </recommendedName>
</protein>
<dbReference type="InterPro" id="IPR050250">
    <property type="entry name" value="Macrolide_Exporter_MacB"/>
</dbReference>
<organism evidence="10">
    <name type="scientific">Solibacter usitatus (strain Ellin6076)</name>
    <dbReference type="NCBI Taxonomy" id="234267"/>
    <lineage>
        <taxon>Bacteria</taxon>
        <taxon>Pseudomonadati</taxon>
        <taxon>Acidobacteriota</taxon>
        <taxon>Terriglobia</taxon>
        <taxon>Bryobacterales</taxon>
        <taxon>Solibacteraceae</taxon>
        <taxon>Candidatus Solibacter</taxon>
    </lineage>
</organism>
<gene>
    <name evidence="10" type="ordered locus">Acid_6194</name>
</gene>
<dbReference type="STRING" id="234267.Acid_6194"/>
<feature type="transmembrane region" description="Helical" evidence="7">
    <location>
        <begin position="392"/>
        <end position="418"/>
    </location>
</feature>
<keyword evidence="3 7" id="KW-0812">Transmembrane</keyword>
<accession>Q01TA0</accession>
<evidence type="ECO:0000313" key="10">
    <source>
        <dbReference type="EMBL" id="ABJ87120.1"/>
    </source>
</evidence>
<evidence type="ECO:0000256" key="7">
    <source>
        <dbReference type="SAM" id="Phobius"/>
    </source>
</evidence>
<dbReference type="PANTHER" id="PTHR30572:SF4">
    <property type="entry name" value="ABC TRANSPORTER PERMEASE YTRF"/>
    <property type="match status" value="1"/>
</dbReference>
<dbReference type="GO" id="GO:0022857">
    <property type="term" value="F:transmembrane transporter activity"/>
    <property type="evidence" value="ECO:0007669"/>
    <property type="project" value="TreeGrafter"/>
</dbReference>
<comment type="similarity">
    <text evidence="6">Belongs to the ABC-4 integral membrane protein family.</text>
</comment>
<feature type="transmembrane region" description="Helical" evidence="7">
    <location>
        <begin position="786"/>
        <end position="809"/>
    </location>
</feature>
<keyword evidence="2" id="KW-1003">Cell membrane</keyword>
<dbReference type="GO" id="GO:0005886">
    <property type="term" value="C:plasma membrane"/>
    <property type="evidence" value="ECO:0007669"/>
    <property type="project" value="UniProtKB-SubCell"/>
</dbReference>
<feature type="transmembrane region" description="Helical" evidence="7">
    <location>
        <begin position="489"/>
        <end position="509"/>
    </location>
</feature>
<dbReference type="InterPro" id="IPR025857">
    <property type="entry name" value="MacB_PCD"/>
</dbReference>
<dbReference type="InterPro" id="IPR047928">
    <property type="entry name" value="Perm_prefix_1"/>
</dbReference>
<dbReference type="InterPro" id="IPR003838">
    <property type="entry name" value="ABC3_permease_C"/>
</dbReference>